<evidence type="ECO:0000313" key="13">
    <source>
        <dbReference type="EMBL" id="MBM7037916.1"/>
    </source>
</evidence>
<evidence type="ECO:0000256" key="7">
    <source>
        <dbReference type="ARBA" id="ARBA00023210"/>
    </source>
</evidence>
<dbReference type="RefSeq" id="WP_084883904.1">
    <property type="nucleotide sequence ID" value="NZ_JAFEUM010000007.1"/>
</dbReference>
<keyword evidence="4" id="KW-0963">Cytoplasm</keyword>
<dbReference type="Pfam" id="PF05164">
    <property type="entry name" value="ZapA"/>
    <property type="match status" value="1"/>
</dbReference>
<keyword evidence="8" id="KW-0131">Cell cycle</keyword>
<evidence type="ECO:0000256" key="11">
    <source>
        <dbReference type="ARBA" id="ARBA00033158"/>
    </source>
</evidence>
<dbReference type="Gene3D" id="1.20.5.50">
    <property type="match status" value="1"/>
</dbReference>
<dbReference type="PANTHER" id="PTHR34981:SF1">
    <property type="entry name" value="CELL DIVISION PROTEIN ZAPA"/>
    <property type="match status" value="1"/>
</dbReference>
<keyword evidence="5 13" id="KW-0132">Cell division</keyword>
<dbReference type="InterPro" id="IPR042233">
    <property type="entry name" value="Cell_div_ZapA_N"/>
</dbReference>
<evidence type="ECO:0000256" key="2">
    <source>
        <dbReference type="ARBA" id="ARBA00010074"/>
    </source>
</evidence>
<accession>A0ABS2HLG3</accession>
<evidence type="ECO:0000256" key="6">
    <source>
        <dbReference type="ARBA" id="ARBA00023054"/>
    </source>
</evidence>
<dbReference type="Proteomes" id="UP000809621">
    <property type="component" value="Unassembled WGS sequence"/>
</dbReference>
<evidence type="ECO:0000256" key="12">
    <source>
        <dbReference type="SAM" id="Coils"/>
    </source>
</evidence>
<feature type="coiled-coil region" evidence="12">
    <location>
        <begin position="76"/>
        <end position="103"/>
    </location>
</feature>
<evidence type="ECO:0000256" key="1">
    <source>
        <dbReference type="ARBA" id="ARBA00004496"/>
    </source>
</evidence>
<dbReference type="GO" id="GO:0051301">
    <property type="term" value="P:cell division"/>
    <property type="evidence" value="ECO:0007669"/>
    <property type="project" value="UniProtKB-KW"/>
</dbReference>
<proteinExistence type="inferred from homology"/>
<keyword evidence="7" id="KW-0717">Septation</keyword>
<dbReference type="InterPro" id="IPR036192">
    <property type="entry name" value="Cell_div_ZapA-like_sf"/>
</dbReference>
<comment type="subunit">
    <text evidence="10">Homodimer. Interacts with FtsZ.</text>
</comment>
<sequence length="104" mass="11546">MSNQAVEVEILGKLTRVACPPGQEQALINAAKELDRRLKSMSEKTQVLNAEKLLTIAALNACYELLESQKVSTTELDSIENKMAQWSQQLDAALNNVTRKESNE</sequence>
<reference evidence="13 14" key="1">
    <citation type="submission" date="2021-02" db="EMBL/GenBank/DDBJ databases">
        <authorList>
            <person name="Park J.-S."/>
        </authorList>
    </citation>
    <scope>NUCLEOTIDE SEQUENCE [LARGE SCALE GENOMIC DNA]</scope>
    <source>
        <strain evidence="13 14">188UL20-2</strain>
    </source>
</reference>
<evidence type="ECO:0000313" key="14">
    <source>
        <dbReference type="Proteomes" id="UP000809621"/>
    </source>
</evidence>
<evidence type="ECO:0000256" key="4">
    <source>
        <dbReference type="ARBA" id="ARBA00022490"/>
    </source>
</evidence>
<comment type="caution">
    <text evidence="13">The sequence shown here is derived from an EMBL/GenBank/DDBJ whole genome shotgun (WGS) entry which is preliminary data.</text>
</comment>
<gene>
    <name evidence="13" type="primary">zapA</name>
    <name evidence="13" type="ORF">JQC93_16050</name>
</gene>
<evidence type="ECO:0000256" key="9">
    <source>
        <dbReference type="ARBA" id="ARBA00024910"/>
    </source>
</evidence>
<keyword evidence="6 12" id="KW-0175">Coiled coil</keyword>
<comment type="subcellular location">
    <subcellularLocation>
        <location evidence="1">Cytoplasm</location>
    </subcellularLocation>
</comment>
<dbReference type="Gene3D" id="3.30.160.880">
    <property type="entry name" value="Cell division protein ZapA protomer, N-terminal domain"/>
    <property type="match status" value="1"/>
</dbReference>
<keyword evidence="14" id="KW-1185">Reference proteome</keyword>
<feature type="coiled-coil region" evidence="12">
    <location>
        <begin position="24"/>
        <end position="51"/>
    </location>
</feature>
<evidence type="ECO:0000256" key="5">
    <source>
        <dbReference type="ARBA" id="ARBA00022618"/>
    </source>
</evidence>
<evidence type="ECO:0000256" key="8">
    <source>
        <dbReference type="ARBA" id="ARBA00023306"/>
    </source>
</evidence>
<name>A0ABS2HLG3_9VIBR</name>
<dbReference type="EMBL" id="JAFEUM010000007">
    <property type="protein sequence ID" value="MBM7037916.1"/>
    <property type="molecule type" value="Genomic_DNA"/>
</dbReference>
<comment type="function">
    <text evidence="9">Activator of cell division through the inhibition of FtsZ GTPase activity, therefore promoting FtsZ assembly into bundles of protofilaments necessary for the formation of the division Z ring. It is recruited early at mid-cell but it is not essential for cell division.</text>
</comment>
<evidence type="ECO:0000256" key="10">
    <source>
        <dbReference type="ARBA" id="ARBA00026068"/>
    </source>
</evidence>
<dbReference type="PANTHER" id="PTHR34981">
    <property type="entry name" value="CELL DIVISION PROTEIN ZAPA"/>
    <property type="match status" value="1"/>
</dbReference>
<dbReference type="InterPro" id="IPR007838">
    <property type="entry name" value="Cell_div_ZapA-like"/>
</dbReference>
<dbReference type="SUPFAM" id="SSF102829">
    <property type="entry name" value="Cell division protein ZapA-like"/>
    <property type="match status" value="1"/>
</dbReference>
<evidence type="ECO:0000256" key="3">
    <source>
        <dbReference type="ARBA" id="ARBA00015195"/>
    </source>
</evidence>
<protein>
    <recommendedName>
        <fullName evidence="3">Cell division protein ZapA</fullName>
    </recommendedName>
    <alternativeName>
        <fullName evidence="11">Z ring-associated protein ZapA</fullName>
    </alternativeName>
</protein>
<organism evidence="13 14">
    <name type="scientific">Vibrio ulleungensis</name>
    <dbReference type="NCBI Taxonomy" id="2807619"/>
    <lineage>
        <taxon>Bacteria</taxon>
        <taxon>Pseudomonadati</taxon>
        <taxon>Pseudomonadota</taxon>
        <taxon>Gammaproteobacteria</taxon>
        <taxon>Vibrionales</taxon>
        <taxon>Vibrionaceae</taxon>
        <taxon>Vibrio</taxon>
    </lineage>
</organism>
<comment type="similarity">
    <text evidence="2">Belongs to the ZapA family. Type 1 subfamily.</text>
</comment>